<keyword evidence="7" id="KW-0444">Lipid biosynthesis</keyword>
<evidence type="ECO:0000256" key="12">
    <source>
        <dbReference type="ARBA" id="ARBA00023098"/>
    </source>
</evidence>
<keyword evidence="19" id="KW-1185">Reference proteome</keyword>
<protein>
    <recommendedName>
        <fullName evidence="6 16">Phosphatidate cytidylyltransferase</fullName>
        <ecNumber evidence="6 16">2.7.7.41</ecNumber>
    </recommendedName>
</protein>
<evidence type="ECO:0000256" key="6">
    <source>
        <dbReference type="ARBA" id="ARBA00012487"/>
    </source>
</evidence>
<dbReference type="OrthoDB" id="10260889at2759"/>
<evidence type="ECO:0000313" key="19">
    <source>
        <dbReference type="Proteomes" id="UP000242146"/>
    </source>
</evidence>
<dbReference type="Pfam" id="PF01148">
    <property type="entry name" value="CTP_transf_1"/>
    <property type="match status" value="1"/>
</dbReference>
<dbReference type="EC" id="2.7.7.41" evidence="6 16"/>
<dbReference type="GO" id="GO:0005789">
    <property type="term" value="C:endoplasmic reticulum membrane"/>
    <property type="evidence" value="ECO:0007669"/>
    <property type="project" value="TreeGrafter"/>
</dbReference>
<comment type="pathway">
    <text evidence="3 16">Phospholipid metabolism; CDP-diacylglycerol biosynthesis; CDP-diacylglycerol from sn-glycerol 3-phosphate: step 3/3.</text>
</comment>
<dbReference type="GO" id="GO:0016024">
    <property type="term" value="P:CDP-diacylglycerol biosynthetic process"/>
    <property type="evidence" value="ECO:0007669"/>
    <property type="project" value="UniProtKB-UniPathway"/>
</dbReference>
<dbReference type="InterPro" id="IPR016720">
    <property type="entry name" value="PC_Trfase_euk"/>
</dbReference>
<evidence type="ECO:0000256" key="3">
    <source>
        <dbReference type="ARBA" id="ARBA00005119"/>
    </source>
</evidence>
<feature type="transmembrane region" description="Helical" evidence="17">
    <location>
        <begin position="178"/>
        <end position="198"/>
    </location>
</feature>
<dbReference type="GO" id="GO:0004605">
    <property type="term" value="F:phosphatidate cytidylyltransferase activity"/>
    <property type="evidence" value="ECO:0007669"/>
    <property type="project" value="UniProtKB-EC"/>
</dbReference>
<gene>
    <name evidence="18" type="ORF">DM01DRAFT_1317319</name>
</gene>
<organism evidence="18 19">
    <name type="scientific">Hesseltinella vesiculosa</name>
    <dbReference type="NCBI Taxonomy" id="101127"/>
    <lineage>
        <taxon>Eukaryota</taxon>
        <taxon>Fungi</taxon>
        <taxon>Fungi incertae sedis</taxon>
        <taxon>Mucoromycota</taxon>
        <taxon>Mucoromycotina</taxon>
        <taxon>Mucoromycetes</taxon>
        <taxon>Mucorales</taxon>
        <taxon>Cunninghamellaceae</taxon>
        <taxon>Hesseltinella</taxon>
    </lineage>
</organism>
<sequence length="277" mass="30619">MYRSGMTCIMLGLFAGVVYHGPPVIVLGILFVQCKVYRELQALSLFGVQPAQKCQCALDNWLFFLANAWILAETFAKSCSFQWVATFRLGCVLAYCLWFACSIALFRVPMLKDQLAHFCWQHVIQLYTTSQVYFLYANLQFGSCVLVICNDIFAFLCGQAFGVTQLVTISPKKTWEGFIGAAFLTILVAGLCAPWLVVDKDVVGLTRMHALVLAGFASFMAPFGGFFASALKRAKHVKDFADAIPGHGGFTDRMDCQLLMAIFTHLYLQSCSAQAAA</sequence>
<keyword evidence="9 16" id="KW-0812">Transmembrane</keyword>
<evidence type="ECO:0000256" key="7">
    <source>
        <dbReference type="ARBA" id="ARBA00022516"/>
    </source>
</evidence>
<dbReference type="Proteomes" id="UP000242146">
    <property type="component" value="Unassembled WGS sequence"/>
</dbReference>
<evidence type="ECO:0000256" key="4">
    <source>
        <dbReference type="ARBA" id="ARBA00005189"/>
    </source>
</evidence>
<evidence type="ECO:0000256" key="13">
    <source>
        <dbReference type="ARBA" id="ARBA00023136"/>
    </source>
</evidence>
<keyword evidence="14" id="KW-0594">Phospholipid biosynthesis</keyword>
<accession>A0A1X2GUH3</accession>
<dbReference type="AlphaFoldDB" id="A0A1X2GUH3"/>
<keyword evidence="8 16" id="KW-0808">Transferase</keyword>
<evidence type="ECO:0000256" key="15">
    <source>
        <dbReference type="ARBA" id="ARBA00023264"/>
    </source>
</evidence>
<reference evidence="18 19" key="1">
    <citation type="submission" date="2016-07" db="EMBL/GenBank/DDBJ databases">
        <title>Pervasive Adenine N6-methylation of Active Genes in Fungi.</title>
        <authorList>
            <consortium name="DOE Joint Genome Institute"/>
            <person name="Mondo S.J."/>
            <person name="Dannebaum R.O."/>
            <person name="Kuo R.C."/>
            <person name="Labutti K."/>
            <person name="Haridas S."/>
            <person name="Kuo A."/>
            <person name="Salamov A."/>
            <person name="Ahrendt S.R."/>
            <person name="Lipzen A."/>
            <person name="Sullivan W."/>
            <person name="Andreopoulos W.B."/>
            <person name="Clum A."/>
            <person name="Lindquist E."/>
            <person name="Daum C."/>
            <person name="Ramamoorthy G.K."/>
            <person name="Gryganskyi A."/>
            <person name="Culley D."/>
            <person name="Magnuson J.K."/>
            <person name="James T.Y."/>
            <person name="O'Malley M.A."/>
            <person name="Stajich J.E."/>
            <person name="Spatafora J.W."/>
            <person name="Visel A."/>
            <person name="Grigoriev I.V."/>
        </authorList>
    </citation>
    <scope>NUCLEOTIDE SEQUENCE [LARGE SCALE GENOMIC DNA]</scope>
    <source>
        <strain evidence="18 19">NRRL 3301</strain>
    </source>
</reference>
<dbReference type="PANTHER" id="PTHR13773:SF8">
    <property type="entry name" value="PHOSPHATIDATE CYTIDYLYLTRANSFERASE, PHOTORECEPTOR-SPECIFIC"/>
    <property type="match status" value="1"/>
</dbReference>
<keyword evidence="15" id="KW-1208">Phospholipid metabolism</keyword>
<dbReference type="PANTHER" id="PTHR13773">
    <property type="entry name" value="PHOSPHATIDATE CYTIDYLYLTRANSFERASE"/>
    <property type="match status" value="1"/>
</dbReference>
<evidence type="ECO:0000256" key="2">
    <source>
        <dbReference type="ARBA" id="ARBA00004141"/>
    </source>
</evidence>
<dbReference type="InterPro" id="IPR000374">
    <property type="entry name" value="PC_trans"/>
</dbReference>
<feature type="transmembrane region" description="Helical" evidence="17">
    <location>
        <begin position="210"/>
        <end position="231"/>
    </location>
</feature>
<keyword evidence="12" id="KW-0443">Lipid metabolism</keyword>
<feature type="transmembrane region" description="Helical" evidence="17">
    <location>
        <begin position="133"/>
        <end position="157"/>
    </location>
</feature>
<comment type="caution">
    <text evidence="18">The sequence shown here is derived from an EMBL/GenBank/DDBJ whole genome shotgun (WGS) entry which is preliminary data.</text>
</comment>
<dbReference type="UniPathway" id="UPA00557">
    <property type="reaction ID" value="UER00614"/>
</dbReference>
<dbReference type="PROSITE" id="PS01315">
    <property type="entry name" value="CDS"/>
    <property type="match status" value="1"/>
</dbReference>
<evidence type="ECO:0000256" key="5">
    <source>
        <dbReference type="ARBA" id="ARBA00010185"/>
    </source>
</evidence>
<evidence type="ECO:0000256" key="9">
    <source>
        <dbReference type="ARBA" id="ARBA00022692"/>
    </source>
</evidence>
<evidence type="ECO:0000256" key="11">
    <source>
        <dbReference type="ARBA" id="ARBA00022989"/>
    </source>
</evidence>
<comment type="catalytic activity">
    <reaction evidence="1 16">
        <text>a 1,2-diacyl-sn-glycero-3-phosphate + CTP + H(+) = a CDP-1,2-diacyl-sn-glycerol + diphosphate</text>
        <dbReference type="Rhea" id="RHEA:16229"/>
        <dbReference type="ChEBI" id="CHEBI:15378"/>
        <dbReference type="ChEBI" id="CHEBI:33019"/>
        <dbReference type="ChEBI" id="CHEBI:37563"/>
        <dbReference type="ChEBI" id="CHEBI:58332"/>
        <dbReference type="ChEBI" id="CHEBI:58608"/>
        <dbReference type="EC" id="2.7.7.41"/>
    </reaction>
</comment>
<keyword evidence="10 16" id="KW-0548">Nucleotidyltransferase</keyword>
<dbReference type="EMBL" id="MCGT01000004">
    <property type="protein sequence ID" value="ORX60668.1"/>
    <property type="molecule type" value="Genomic_DNA"/>
</dbReference>
<comment type="subcellular location">
    <subcellularLocation>
        <location evidence="2">Membrane</location>
        <topology evidence="2">Multi-pass membrane protein</topology>
    </subcellularLocation>
</comment>
<feature type="transmembrane region" description="Helical" evidence="17">
    <location>
        <begin position="12"/>
        <end position="32"/>
    </location>
</feature>
<feature type="transmembrane region" description="Helical" evidence="17">
    <location>
        <begin position="87"/>
        <end position="106"/>
    </location>
</feature>
<keyword evidence="11 17" id="KW-1133">Transmembrane helix</keyword>
<name>A0A1X2GUH3_9FUNG</name>
<evidence type="ECO:0000256" key="17">
    <source>
        <dbReference type="SAM" id="Phobius"/>
    </source>
</evidence>
<proteinExistence type="inferred from homology"/>
<evidence type="ECO:0000256" key="14">
    <source>
        <dbReference type="ARBA" id="ARBA00023209"/>
    </source>
</evidence>
<evidence type="ECO:0000256" key="8">
    <source>
        <dbReference type="ARBA" id="ARBA00022679"/>
    </source>
</evidence>
<evidence type="ECO:0000256" key="10">
    <source>
        <dbReference type="ARBA" id="ARBA00022695"/>
    </source>
</evidence>
<comment type="pathway">
    <text evidence="4">Lipid metabolism.</text>
</comment>
<evidence type="ECO:0000256" key="16">
    <source>
        <dbReference type="RuleBase" id="RU003938"/>
    </source>
</evidence>
<evidence type="ECO:0000313" key="18">
    <source>
        <dbReference type="EMBL" id="ORX60668.1"/>
    </source>
</evidence>
<dbReference type="STRING" id="101127.A0A1X2GUH3"/>
<evidence type="ECO:0000256" key="1">
    <source>
        <dbReference type="ARBA" id="ARBA00001698"/>
    </source>
</evidence>
<keyword evidence="13 17" id="KW-0472">Membrane</keyword>
<comment type="similarity">
    <text evidence="5 16">Belongs to the CDS family.</text>
</comment>